<reference evidence="1 2" key="1">
    <citation type="submission" date="2024-04" db="EMBL/GenBank/DDBJ databases">
        <title>Albibacterium profundi sp. nov., isolated from sediment of the Challenger Deep of Mariana Trench.</title>
        <authorList>
            <person name="Wang Y."/>
        </authorList>
    </citation>
    <scope>NUCLEOTIDE SEQUENCE [LARGE SCALE GENOMIC DNA]</scope>
    <source>
        <strain evidence="1 2">RHL897</strain>
    </source>
</reference>
<accession>A0ABV5CFM5</accession>
<keyword evidence="2" id="KW-1185">Reference proteome</keyword>
<evidence type="ECO:0000313" key="1">
    <source>
        <dbReference type="EMBL" id="MFB5946133.1"/>
    </source>
</evidence>
<proteinExistence type="predicted"/>
<evidence type="ECO:0000313" key="2">
    <source>
        <dbReference type="Proteomes" id="UP001580928"/>
    </source>
</evidence>
<dbReference type="Proteomes" id="UP001580928">
    <property type="component" value="Unassembled WGS sequence"/>
</dbReference>
<organism evidence="1 2">
    <name type="scientific">Albibacterium profundi</name>
    <dbReference type="NCBI Taxonomy" id="3134906"/>
    <lineage>
        <taxon>Bacteria</taxon>
        <taxon>Pseudomonadati</taxon>
        <taxon>Bacteroidota</taxon>
        <taxon>Sphingobacteriia</taxon>
        <taxon>Sphingobacteriales</taxon>
        <taxon>Sphingobacteriaceae</taxon>
        <taxon>Albibacterium</taxon>
    </lineage>
</organism>
<gene>
    <name evidence="1" type="ORF">WKR92_09840</name>
</gene>
<protein>
    <submittedName>
        <fullName evidence="1">Uncharacterized protein</fullName>
    </submittedName>
</protein>
<sequence>MGIKIIKVVCFMRAVLFSGNSNNGANAGFGISNTNNSASNTNANIGSQLC</sequence>
<comment type="caution">
    <text evidence="1">The sequence shown here is derived from an EMBL/GenBank/DDBJ whole genome shotgun (WGS) entry which is preliminary data.</text>
</comment>
<dbReference type="RefSeq" id="WP_375557662.1">
    <property type="nucleotide sequence ID" value="NZ_JBBVGT010000002.1"/>
</dbReference>
<name>A0ABV5CFM5_9SPHI</name>
<dbReference type="EMBL" id="JBBVGT010000002">
    <property type="protein sequence ID" value="MFB5946133.1"/>
    <property type="molecule type" value="Genomic_DNA"/>
</dbReference>